<keyword evidence="2" id="KW-1185">Reference proteome</keyword>
<evidence type="ECO:0000313" key="1">
    <source>
        <dbReference type="EMBL" id="KAF7333905.1"/>
    </source>
</evidence>
<reference evidence="1" key="1">
    <citation type="submission" date="2020-05" db="EMBL/GenBank/DDBJ databases">
        <title>Mycena genomes resolve the evolution of fungal bioluminescence.</title>
        <authorList>
            <person name="Tsai I.J."/>
        </authorList>
    </citation>
    <scope>NUCLEOTIDE SEQUENCE</scope>
    <source>
        <strain evidence="1">160909Yilan</strain>
    </source>
</reference>
<dbReference type="AlphaFoldDB" id="A0A8H6X4C4"/>
<accession>A0A8H6X4C4</accession>
<protein>
    <submittedName>
        <fullName evidence="1">Uncharacterized protein</fullName>
    </submittedName>
</protein>
<proteinExistence type="predicted"/>
<name>A0A8H6X4C4_9AGAR</name>
<organism evidence="1 2">
    <name type="scientific">Mycena sanguinolenta</name>
    <dbReference type="NCBI Taxonomy" id="230812"/>
    <lineage>
        <taxon>Eukaryota</taxon>
        <taxon>Fungi</taxon>
        <taxon>Dikarya</taxon>
        <taxon>Basidiomycota</taxon>
        <taxon>Agaricomycotina</taxon>
        <taxon>Agaricomycetes</taxon>
        <taxon>Agaricomycetidae</taxon>
        <taxon>Agaricales</taxon>
        <taxon>Marasmiineae</taxon>
        <taxon>Mycenaceae</taxon>
        <taxon>Mycena</taxon>
    </lineage>
</organism>
<dbReference type="OrthoDB" id="3266438at2759"/>
<sequence length="282" mass="32121">MFLRILHAEQQYKKVEEYVIGIQKQLDAVVQFCTESWKPSEEQKKLLKSLLRHYIIRPITSYGDLVKIVESYIFDHAKQLRLGLYRDNPTVKSVIHELLMKENGALRSAVRKLVWASVEKNSVDDFTKTIIDLYHFPTNPATLPNDIMACMAPMHKVAKPLTNKESTRGGDTGFWKELEQELYTLFEKNGNERDSVKWRQWEQEIMREDNRIYNHYAATSSSRAQQEIDAALLSSGRGAGAAVGDEDVDDDSMAHEDREVHISGLGNLAALAAGPVVRSEEQ</sequence>
<dbReference type="EMBL" id="JACAZH010000051">
    <property type="protein sequence ID" value="KAF7333905.1"/>
    <property type="molecule type" value="Genomic_DNA"/>
</dbReference>
<gene>
    <name evidence="1" type="ORF">MSAN_02403300</name>
</gene>
<evidence type="ECO:0000313" key="2">
    <source>
        <dbReference type="Proteomes" id="UP000623467"/>
    </source>
</evidence>
<comment type="caution">
    <text evidence="1">The sequence shown here is derived from an EMBL/GenBank/DDBJ whole genome shotgun (WGS) entry which is preliminary data.</text>
</comment>
<dbReference type="Proteomes" id="UP000623467">
    <property type="component" value="Unassembled WGS sequence"/>
</dbReference>